<organism evidence="2">
    <name type="scientific">bioreactor metagenome</name>
    <dbReference type="NCBI Taxonomy" id="1076179"/>
    <lineage>
        <taxon>unclassified sequences</taxon>
        <taxon>metagenomes</taxon>
        <taxon>ecological metagenomes</taxon>
    </lineage>
</organism>
<name>A0A645I0G8_9ZZZZ</name>
<sequence length="179" mass="19833">MELRGSQPDPADGVAFGEPDAGDMHREQQHDRAPKGKYRHPAEGLVVDFGDDDHADNARRAKNSLLDNIHGGISAVIVGAGIGGRKHHDNADPRKQQGEHQKGQVHGSPGQLLLHRKVARGLDDFAHLQNEKTLLRKRNVHRVGYRPITPKKAKRQPTRVTVAKTKKSFTSLQPPSSRW</sequence>
<feature type="region of interest" description="Disordered" evidence="1">
    <location>
        <begin position="81"/>
        <end position="109"/>
    </location>
</feature>
<protein>
    <submittedName>
        <fullName evidence="2">Uncharacterized protein</fullName>
    </submittedName>
</protein>
<reference evidence="2" key="1">
    <citation type="submission" date="2019-08" db="EMBL/GenBank/DDBJ databases">
        <authorList>
            <person name="Kucharzyk K."/>
            <person name="Murdoch R.W."/>
            <person name="Higgins S."/>
            <person name="Loffler F."/>
        </authorList>
    </citation>
    <scope>NUCLEOTIDE SEQUENCE</scope>
</reference>
<feature type="compositionally biased region" description="Polar residues" evidence="1">
    <location>
        <begin position="168"/>
        <end position="179"/>
    </location>
</feature>
<feature type="compositionally biased region" description="Basic residues" evidence="1">
    <location>
        <begin position="146"/>
        <end position="157"/>
    </location>
</feature>
<feature type="region of interest" description="Disordered" evidence="1">
    <location>
        <begin position="146"/>
        <end position="179"/>
    </location>
</feature>
<dbReference type="AlphaFoldDB" id="A0A645I0G8"/>
<gene>
    <name evidence="2" type="ORF">SDC9_192330</name>
</gene>
<comment type="caution">
    <text evidence="2">The sequence shown here is derived from an EMBL/GenBank/DDBJ whole genome shotgun (WGS) entry which is preliminary data.</text>
</comment>
<evidence type="ECO:0000313" key="2">
    <source>
        <dbReference type="EMBL" id="MPN44765.1"/>
    </source>
</evidence>
<evidence type="ECO:0000256" key="1">
    <source>
        <dbReference type="SAM" id="MobiDB-lite"/>
    </source>
</evidence>
<accession>A0A645I0G8</accession>
<feature type="region of interest" description="Disordered" evidence="1">
    <location>
        <begin position="1"/>
        <end position="41"/>
    </location>
</feature>
<feature type="compositionally biased region" description="Basic and acidic residues" evidence="1">
    <location>
        <begin position="22"/>
        <end position="34"/>
    </location>
</feature>
<dbReference type="EMBL" id="VSSQ01104148">
    <property type="protein sequence ID" value="MPN44765.1"/>
    <property type="molecule type" value="Genomic_DNA"/>
</dbReference>
<feature type="compositionally biased region" description="Basic and acidic residues" evidence="1">
    <location>
        <begin position="89"/>
        <end position="102"/>
    </location>
</feature>
<proteinExistence type="predicted"/>